<dbReference type="NCBIfam" id="NF046044">
    <property type="entry name" value="PnpS"/>
    <property type="match status" value="1"/>
</dbReference>
<keyword evidence="9" id="KW-0067">ATP-binding</keyword>
<keyword evidence="13" id="KW-1133">Transmembrane helix</keyword>
<feature type="domain" description="PAS" evidence="15">
    <location>
        <begin position="238"/>
        <end position="311"/>
    </location>
</feature>
<dbReference type="CDD" id="cd00075">
    <property type="entry name" value="HATPase"/>
    <property type="match status" value="1"/>
</dbReference>
<dbReference type="SUPFAM" id="SSF55785">
    <property type="entry name" value="PYP-like sensor domain (PAS domain)"/>
    <property type="match status" value="1"/>
</dbReference>
<dbReference type="SUPFAM" id="SSF55874">
    <property type="entry name" value="ATPase domain of HSP90 chaperone/DNA topoisomerase II/histidine kinase"/>
    <property type="match status" value="1"/>
</dbReference>
<dbReference type="SMART" id="SM00091">
    <property type="entry name" value="PAS"/>
    <property type="match status" value="1"/>
</dbReference>
<dbReference type="NCBIfam" id="TIGR00229">
    <property type="entry name" value="sensory_box"/>
    <property type="match status" value="1"/>
</dbReference>
<dbReference type="InterPro" id="IPR003660">
    <property type="entry name" value="HAMP_dom"/>
</dbReference>
<dbReference type="Gene3D" id="1.10.287.130">
    <property type="match status" value="1"/>
</dbReference>
<keyword evidence="10" id="KW-0902">Two-component regulatory system</keyword>
<dbReference type="PRINTS" id="PR00344">
    <property type="entry name" value="BCTRLSENSOR"/>
</dbReference>
<dbReference type="PROSITE" id="PS50113">
    <property type="entry name" value="PAC"/>
    <property type="match status" value="1"/>
</dbReference>
<dbReference type="EMBL" id="BMCJ01000004">
    <property type="protein sequence ID" value="GGC93558.1"/>
    <property type="molecule type" value="Genomic_DNA"/>
</dbReference>
<dbReference type="PROSITE" id="PS50885">
    <property type="entry name" value="HAMP"/>
    <property type="match status" value="1"/>
</dbReference>
<comment type="subcellular location">
    <subcellularLocation>
        <location evidence="2">Cell membrane</location>
        <topology evidence="2">Multi-pass membrane protein</topology>
    </subcellularLocation>
</comment>
<dbReference type="CDD" id="cd00130">
    <property type="entry name" value="PAS"/>
    <property type="match status" value="1"/>
</dbReference>
<evidence type="ECO:0000256" key="6">
    <source>
        <dbReference type="ARBA" id="ARBA00022679"/>
    </source>
</evidence>
<evidence type="ECO:0000256" key="7">
    <source>
        <dbReference type="ARBA" id="ARBA00022741"/>
    </source>
</evidence>
<dbReference type="InterPro" id="IPR035965">
    <property type="entry name" value="PAS-like_dom_sf"/>
</dbReference>
<evidence type="ECO:0000256" key="3">
    <source>
        <dbReference type="ARBA" id="ARBA00012438"/>
    </source>
</evidence>
<evidence type="ECO:0000256" key="10">
    <source>
        <dbReference type="ARBA" id="ARBA00023012"/>
    </source>
</evidence>
<gene>
    <name evidence="18" type="ORF">GCM10007216_25350</name>
</gene>
<comment type="caution">
    <text evidence="18">The sequence shown here is derived from an EMBL/GenBank/DDBJ whole genome shotgun (WGS) entry which is preliminary data.</text>
</comment>
<evidence type="ECO:0000313" key="18">
    <source>
        <dbReference type="EMBL" id="GGC93558.1"/>
    </source>
</evidence>
<organism evidence="18 19">
    <name type="scientific">Thalassobacillus devorans</name>
    <dbReference type="NCBI Taxonomy" id="279813"/>
    <lineage>
        <taxon>Bacteria</taxon>
        <taxon>Bacillati</taxon>
        <taxon>Bacillota</taxon>
        <taxon>Bacilli</taxon>
        <taxon>Bacillales</taxon>
        <taxon>Bacillaceae</taxon>
        <taxon>Thalassobacillus</taxon>
    </lineage>
</organism>
<feature type="coiled-coil region" evidence="12">
    <location>
        <begin position="214"/>
        <end position="248"/>
    </location>
</feature>
<dbReference type="InterPro" id="IPR004358">
    <property type="entry name" value="Sig_transdc_His_kin-like_C"/>
</dbReference>
<keyword evidence="7" id="KW-0547">Nucleotide-binding</keyword>
<dbReference type="InterPro" id="IPR013767">
    <property type="entry name" value="PAS_fold"/>
</dbReference>
<dbReference type="PROSITE" id="PS50112">
    <property type="entry name" value="PAS"/>
    <property type="match status" value="1"/>
</dbReference>
<protein>
    <recommendedName>
        <fullName evidence="3">histidine kinase</fullName>
        <ecNumber evidence="3">2.7.13.3</ecNumber>
    </recommendedName>
</protein>
<evidence type="ECO:0000259" key="15">
    <source>
        <dbReference type="PROSITE" id="PS50112"/>
    </source>
</evidence>
<dbReference type="Pfam" id="PF00512">
    <property type="entry name" value="HisKA"/>
    <property type="match status" value="1"/>
</dbReference>
<comment type="catalytic activity">
    <reaction evidence="1">
        <text>ATP + protein L-histidine = ADP + protein N-phospho-L-histidine.</text>
        <dbReference type="EC" id="2.7.13.3"/>
    </reaction>
</comment>
<dbReference type="InterPro" id="IPR003594">
    <property type="entry name" value="HATPase_dom"/>
</dbReference>
<evidence type="ECO:0000313" key="19">
    <source>
        <dbReference type="Proteomes" id="UP000619534"/>
    </source>
</evidence>
<feature type="domain" description="Histidine kinase" evidence="14">
    <location>
        <begin position="363"/>
        <end position="580"/>
    </location>
</feature>
<dbReference type="InterPro" id="IPR050351">
    <property type="entry name" value="BphY/WalK/GraS-like"/>
</dbReference>
<evidence type="ECO:0000256" key="8">
    <source>
        <dbReference type="ARBA" id="ARBA00022777"/>
    </source>
</evidence>
<keyword evidence="11 13" id="KW-0472">Membrane</keyword>
<dbReference type="InterPro" id="IPR036097">
    <property type="entry name" value="HisK_dim/P_sf"/>
</dbReference>
<keyword evidence="8 18" id="KW-0418">Kinase</keyword>
<name>A0ABQ1PAZ9_9BACI</name>
<dbReference type="PANTHER" id="PTHR45453:SF1">
    <property type="entry name" value="PHOSPHATE REGULON SENSOR PROTEIN PHOR"/>
    <property type="match status" value="1"/>
</dbReference>
<evidence type="ECO:0000256" key="13">
    <source>
        <dbReference type="SAM" id="Phobius"/>
    </source>
</evidence>
<dbReference type="InterPro" id="IPR000700">
    <property type="entry name" value="PAS-assoc_C"/>
</dbReference>
<evidence type="ECO:0000256" key="11">
    <source>
        <dbReference type="ARBA" id="ARBA00023136"/>
    </source>
</evidence>
<feature type="transmembrane region" description="Helical" evidence="13">
    <location>
        <begin position="157"/>
        <end position="180"/>
    </location>
</feature>
<dbReference type="SMART" id="SM00388">
    <property type="entry name" value="HisKA"/>
    <property type="match status" value="1"/>
</dbReference>
<keyword evidence="4" id="KW-1003">Cell membrane</keyword>
<dbReference type="CDD" id="cd00082">
    <property type="entry name" value="HisKA"/>
    <property type="match status" value="1"/>
</dbReference>
<keyword evidence="19" id="KW-1185">Reference proteome</keyword>
<evidence type="ECO:0000256" key="1">
    <source>
        <dbReference type="ARBA" id="ARBA00000085"/>
    </source>
</evidence>
<evidence type="ECO:0000259" key="16">
    <source>
        <dbReference type="PROSITE" id="PS50113"/>
    </source>
</evidence>
<evidence type="ECO:0000259" key="14">
    <source>
        <dbReference type="PROSITE" id="PS50109"/>
    </source>
</evidence>
<dbReference type="SMART" id="SM00387">
    <property type="entry name" value="HATPase_c"/>
    <property type="match status" value="1"/>
</dbReference>
<evidence type="ECO:0000256" key="4">
    <source>
        <dbReference type="ARBA" id="ARBA00022475"/>
    </source>
</evidence>
<sequence length="581" mass="66182">MRAYARPLITYTLLAFLIMLGLGVILAQLTHSYFVTLFEERIQNESDYYAGAFERYVDNDHYDIEGLEKFSQEINSAFIFIDEDKQLQINTMPILHKESTHEKEAIETATAMQEDGAPGQFVRSDYYYPVAMDTNEVNGTLVVITPVTSLENITKNIWLLISFTMLLGLVIIAIIGYKIFEKYIKPIRSAADTAHQLAEGNYKARTYEGYFGEAKKLSESINILARNLQEMTIEQDMQENRLEAVINNMGSGVLMIDEKGYIHLVNRAFLKSFTGSPKEYVGRLYYDAIPYPSIHEAIQSVFMLEKTVRETFVLPINIDRKHMEITGAPIFNESGKWKGVVLVFHDITELKRLEQMRKDFVANVSHELKTPITSIRGFSETLLDGAMKDPALVDQFLNIIYKESTRLQTLIKDLLELSKLEKAEFNLNLENIRLDQLLQDLLTIIEPSAEKKTIRIRKDMDPDSLIEGDSARLKQLFLNLLTNAVSYSSQNGEITLILRQLEDKVHVSITDTGIGIPKEEIPRIFERFYRVDKARSRNSGGTGLGLAIAKHILEVHEGKIEVDSEPGKGTTFHVTLPKRLH</sequence>
<evidence type="ECO:0000256" key="2">
    <source>
        <dbReference type="ARBA" id="ARBA00004651"/>
    </source>
</evidence>
<keyword evidence="13" id="KW-0812">Transmembrane</keyword>
<dbReference type="Proteomes" id="UP000619534">
    <property type="component" value="Unassembled WGS sequence"/>
</dbReference>
<keyword evidence="12" id="KW-0175">Coiled coil</keyword>
<feature type="domain" description="HAMP" evidence="17">
    <location>
        <begin position="181"/>
        <end position="233"/>
    </location>
</feature>
<dbReference type="Gene3D" id="6.10.340.10">
    <property type="match status" value="1"/>
</dbReference>
<dbReference type="PROSITE" id="PS50109">
    <property type="entry name" value="HIS_KIN"/>
    <property type="match status" value="1"/>
</dbReference>
<evidence type="ECO:0000256" key="9">
    <source>
        <dbReference type="ARBA" id="ARBA00022840"/>
    </source>
</evidence>
<evidence type="ECO:0000256" key="12">
    <source>
        <dbReference type="SAM" id="Coils"/>
    </source>
</evidence>
<accession>A0ABQ1PAZ9</accession>
<dbReference type="Pfam" id="PF00989">
    <property type="entry name" value="PAS"/>
    <property type="match status" value="1"/>
</dbReference>
<keyword evidence="5" id="KW-0597">Phosphoprotein</keyword>
<dbReference type="InterPro" id="IPR005467">
    <property type="entry name" value="His_kinase_dom"/>
</dbReference>
<dbReference type="Gene3D" id="3.30.565.10">
    <property type="entry name" value="Histidine kinase-like ATPase, C-terminal domain"/>
    <property type="match status" value="1"/>
</dbReference>
<dbReference type="GO" id="GO:0016301">
    <property type="term" value="F:kinase activity"/>
    <property type="evidence" value="ECO:0007669"/>
    <property type="project" value="UniProtKB-KW"/>
</dbReference>
<dbReference type="SUPFAM" id="SSF158472">
    <property type="entry name" value="HAMP domain-like"/>
    <property type="match status" value="1"/>
</dbReference>
<evidence type="ECO:0000256" key="5">
    <source>
        <dbReference type="ARBA" id="ARBA00022553"/>
    </source>
</evidence>
<dbReference type="Pfam" id="PF02518">
    <property type="entry name" value="HATPase_c"/>
    <property type="match status" value="1"/>
</dbReference>
<dbReference type="InterPro" id="IPR003661">
    <property type="entry name" value="HisK_dim/P_dom"/>
</dbReference>
<reference evidence="19" key="1">
    <citation type="journal article" date="2019" name="Int. J. Syst. Evol. Microbiol.">
        <title>The Global Catalogue of Microorganisms (GCM) 10K type strain sequencing project: providing services to taxonomists for standard genome sequencing and annotation.</title>
        <authorList>
            <consortium name="The Broad Institute Genomics Platform"/>
            <consortium name="The Broad Institute Genome Sequencing Center for Infectious Disease"/>
            <person name="Wu L."/>
            <person name="Ma J."/>
        </authorList>
    </citation>
    <scope>NUCLEOTIDE SEQUENCE [LARGE SCALE GENOMIC DNA]</scope>
    <source>
        <strain evidence="19">CCM 7282</strain>
    </source>
</reference>
<dbReference type="SUPFAM" id="SSF47384">
    <property type="entry name" value="Homodimeric domain of signal transducing histidine kinase"/>
    <property type="match status" value="1"/>
</dbReference>
<dbReference type="Gene3D" id="3.30.450.20">
    <property type="entry name" value="PAS domain"/>
    <property type="match status" value="1"/>
</dbReference>
<proteinExistence type="predicted"/>
<feature type="domain" description="PAC" evidence="16">
    <location>
        <begin position="307"/>
        <end position="359"/>
    </location>
</feature>
<keyword evidence="6" id="KW-0808">Transferase</keyword>
<dbReference type="PANTHER" id="PTHR45453">
    <property type="entry name" value="PHOSPHATE REGULON SENSOR PROTEIN PHOR"/>
    <property type="match status" value="1"/>
</dbReference>
<dbReference type="EC" id="2.7.13.3" evidence="3"/>
<evidence type="ECO:0000259" key="17">
    <source>
        <dbReference type="PROSITE" id="PS50885"/>
    </source>
</evidence>
<dbReference type="InterPro" id="IPR036890">
    <property type="entry name" value="HATPase_C_sf"/>
</dbReference>
<dbReference type="RefSeq" id="WP_062447237.1">
    <property type="nucleotide sequence ID" value="NZ_BMCJ01000004.1"/>
</dbReference>
<dbReference type="InterPro" id="IPR000014">
    <property type="entry name" value="PAS"/>
</dbReference>